<dbReference type="PROSITE" id="PS00028">
    <property type="entry name" value="ZINC_FINGER_C2H2_1"/>
    <property type="match status" value="1"/>
</dbReference>
<dbReference type="InterPro" id="IPR044246">
    <property type="entry name" value="ZFP3-like"/>
</dbReference>
<sequence length="240" mass="26090">MAIMPCPSEGPSISAASGETHHHLHKIPVQDDENGVIGSTNLDLKLFNQGEPSNAKKSDESSTDKNCKVTKSRVFACNFCKREFSTSQALGGHQNAHKQERALTKQRKGLEADLLGFHPHLSYYCSSVPQMPVYSGISRALEVRHESMLQKPFYPSSVLPGFGGLRQACGMNPNSRPPFDRTRVESLQSYGSGAVRLGESPPPPLAFDGSKSMKKEGDHPDEVLQTDGSDPSGIDLTLKL</sequence>
<comment type="subcellular location">
    <subcellularLocation>
        <location evidence="1">Nucleus</location>
    </subcellularLocation>
</comment>
<evidence type="ECO:0000313" key="9">
    <source>
        <dbReference type="EMBL" id="KAL3728383.1"/>
    </source>
</evidence>
<dbReference type="Proteomes" id="UP001634007">
    <property type="component" value="Unassembled WGS sequence"/>
</dbReference>
<evidence type="ECO:0000256" key="4">
    <source>
        <dbReference type="ARBA" id="ARBA00022833"/>
    </source>
</evidence>
<feature type="region of interest" description="Disordered" evidence="7">
    <location>
        <begin position="192"/>
        <end position="240"/>
    </location>
</feature>
<keyword evidence="4" id="KW-0862">Zinc</keyword>
<dbReference type="Pfam" id="PF13912">
    <property type="entry name" value="zf-C2H2_6"/>
    <property type="match status" value="1"/>
</dbReference>
<dbReference type="InterPro" id="IPR036236">
    <property type="entry name" value="Znf_C2H2_sf"/>
</dbReference>
<dbReference type="GO" id="GO:0005634">
    <property type="term" value="C:nucleus"/>
    <property type="evidence" value="ECO:0007669"/>
    <property type="project" value="UniProtKB-SubCell"/>
</dbReference>
<dbReference type="Gene3D" id="3.30.160.60">
    <property type="entry name" value="Classic Zinc Finger"/>
    <property type="match status" value="1"/>
</dbReference>
<accession>A0ABD3JLS3</accession>
<dbReference type="SUPFAM" id="SSF57667">
    <property type="entry name" value="beta-beta-alpha zinc fingers"/>
    <property type="match status" value="1"/>
</dbReference>
<proteinExistence type="predicted"/>
<dbReference type="EMBL" id="JBJKBG010000008">
    <property type="protein sequence ID" value="KAL3728383.1"/>
    <property type="molecule type" value="Genomic_DNA"/>
</dbReference>
<organism evidence="9 10">
    <name type="scientific">Eucalyptus globulus</name>
    <name type="common">Tasmanian blue gum</name>
    <dbReference type="NCBI Taxonomy" id="34317"/>
    <lineage>
        <taxon>Eukaryota</taxon>
        <taxon>Viridiplantae</taxon>
        <taxon>Streptophyta</taxon>
        <taxon>Embryophyta</taxon>
        <taxon>Tracheophyta</taxon>
        <taxon>Spermatophyta</taxon>
        <taxon>Magnoliopsida</taxon>
        <taxon>eudicotyledons</taxon>
        <taxon>Gunneridae</taxon>
        <taxon>Pentapetalae</taxon>
        <taxon>rosids</taxon>
        <taxon>malvids</taxon>
        <taxon>Myrtales</taxon>
        <taxon>Myrtaceae</taxon>
        <taxon>Myrtoideae</taxon>
        <taxon>Eucalypteae</taxon>
        <taxon>Eucalyptus</taxon>
    </lineage>
</organism>
<evidence type="ECO:0000256" key="2">
    <source>
        <dbReference type="ARBA" id="ARBA00022723"/>
    </source>
</evidence>
<dbReference type="PANTHER" id="PTHR47287">
    <property type="entry name" value="C2H2 AND C2HC ZINC FINGERS SUPERFAMILY PROTEIN"/>
    <property type="match status" value="1"/>
</dbReference>
<feature type="region of interest" description="Disordered" evidence="7">
    <location>
        <begin position="1"/>
        <end position="21"/>
    </location>
</feature>
<protein>
    <recommendedName>
        <fullName evidence="8">C2H2-type domain-containing protein</fullName>
    </recommendedName>
</protein>
<dbReference type="PROSITE" id="PS50157">
    <property type="entry name" value="ZINC_FINGER_C2H2_2"/>
    <property type="match status" value="1"/>
</dbReference>
<evidence type="ECO:0000313" key="10">
    <source>
        <dbReference type="Proteomes" id="UP001634007"/>
    </source>
</evidence>
<keyword evidence="10" id="KW-1185">Reference proteome</keyword>
<reference evidence="9 10" key="1">
    <citation type="submission" date="2024-11" db="EMBL/GenBank/DDBJ databases">
        <title>Chromosome-level genome assembly of Eucalyptus globulus Labill. provides insights into its genome evolution.</title>
        <authorList>
            <person name="Li X."/>
        </authorList>
    </citation>
    <scope>NUCLEOTIDE SEQUENCE [LARGE SCALE GENOMIC DNA]</scope>
    <source>
        <strain evidence="9">CL2024</strain>
        <tissue evidence="9">Fresh tender leaves</tissue>
    </source>
</reference>
<evidence type="ECO:0000256" key="7">
    <source>
        <dbReference type="SAM" id="MobiDB-lite"/>
    </source>
</evidence>
<evidence type="ECO:0000256" key="5">
    <source>
        <dbReference type="ARBA" id="ARBA00023242"/>
    </source>
</evidence>
<keyword evidence="3 6" id="KW-0863">Zinc-finger</keyword>
<evidence type="ECO:0000256" key="1">
    <source>
        <dbReference type="ARBA" id="ARBA00004123"/>
    </source>
</evidence>
<feature type="compositionally biased region" description="Basic and acidic residues" evidence="7">
    <location>
        <begin position="211"/>
        <end position="222"/>
    </location>
</feature>
<gene>
    <name evidence="9" type="ORF">ACJRO7_033034</name>
</gene>
<dbReference type="AlphaFoldDB" id="A0ABD3JLS3"/>
<evidence type="ECO:0000256" key="6">
    <source>
        <dbReference type="PROSITE-ProRule" id="PRU00042"/>
    </source>
</evidence>
<evidence type="ECO:0000259" key="8">
    <source>
        <dbReference type="PROSITE" id="PS50157"/>
    </source>
</evidence>
<name>A0ABD3JLS3_EUCGL</name>
<dbReference type="PANTHER" id="PTHR47287:SF9">
    <property type="entry name" value="ZINC FINGER PROTEIN 4-LIKE"/>
    <property type="match status" value="1"/>
</dbReference>
<keyword evidence="5" id="KW-0539">Nucleus</keyword>
<keyword evidence="2" id="KW-0479">Metal-binding</keyword>
<feature type="domain" description="C2H2-type" evidence="8">
    <location>
        <begin position="75"/>
        <end position="102"/>
    </location>
</feature>
<dbReference type="InterPro" id="IPR013087">
    <property type="entry name" value="Znf_C2H2_type"/>
</dbReference>
<comment type="caution">
    <text evidence="9">The sequence shown here is derived from an EMBL/GenBank/DDBJ whole genome shotgun (WGS) entry which is preliminary data.</text>
</comment>
<dbReference type="GO" id="GO:0008270">
    <property type="term" value="F:zinc ion binding"/>
    <property type="evidence" value="ECO:0007669"/>
    <property type="project" value="UniProtKB-KW"/>
</dbReference>
<evidence type="ECO:0000256" key="3">
    <source>
        <dbReference type="ARBA" id="ARBA00022771"/>
    </source>
</evidence>